<dbReference type="Pfam" id="PF10888">
    <property type="entry name" value="DUF2742"/>
    <property type="match status" value="1"/>
</dbReference>
<evidence type="ECO:0000313" key="2">
    <source>
        <dbReference type="EMBL" id="BCO36846.1"/>
    </source>
</evidence>
<sequence>MNEERPGLKARPTQQSTSAVHVTKHNPREAEQRRVNNETVTVDGADLPHLGGRLTMGESVAIALESPPTDPESPDVADRPHLGSREKPKQRGELSRDIAARATGTSGRAVSTLDSRQVSWWPVHQFLESVLSQAKYECLPMAGTPAWCALADRDPRKLLALAVAGEHHVLRMETAQEALAEASKAVAAAADWPAIAAEVTQRRAAEHTGARIPRRKVS</sequence>
<accession>A0A7R7JIE9</accession>
<protein>
    <recommendedName>
        <fullName evidence="4">DUF2742 domain-containing protein</fullName>
    </recommendedName>
</protein>
<organism evidence="2 3">
    <name type="scientific">Mycobacterium heckeshornense</name>
    <dbReference type="NCBI Taxonomy" id="110505"/>
    <lineage>
        <taxon>Bacteria</taxon>
        <taxon>Bacillati</taxon>
        <taxon>Actinomycetota</taxon>
        <taxon>Actinomycetes</taxon>
        <taxon>Mycobacteriales</taxon>
        <taxon>Mycobacteriaceae</taxon>
        <taxon>Mycobacterium</taxon>
    </lineage>
</organism>
<name>A0A7R7JIE9_9MYCO</name>
<evidence type="ECO:0000313" key="3">
    <source>
        <dbReference type="Proteomes" id="UP000595446"/>
    </source>
</evidence>
<dbReference type="InterPro" id="IPR024384">
    <property type="entry name" value="DUF2742"/>
</dbReference>
<reference evidence="2 3" key="1">
    <citation type="submission" date="2020-12" db="EMBL/GenBank/DDBJ databases">
        <title>Complete genome sequence of Mycobacterium heckeshornense JCM 15655T, closely related to a pathogenic non-tuberculous mycobacterial species Mycobacterium xenopi.</title>
        <authorList>
            <person name="Yoshida M."/>
            <person name="Fukano H."/>
            <person name="Asakura T."/>
            <person name="Suzuki M."/>
            <person name="Hoshino Y."/>
        </authorList>
    </citation>
    <scope>NUCLEOTIDE SEQUENCE [LARGE SCALE GENOMIC DNA]</scope>
    <source>
        <strain evidence="2 3">JCM 15655</strain>
    </source>
</reference>
<feature type="region of interest" description="Disordered" evidence="1">
    <location>
        <begin position="1"/>
        <end position="108"/>
    </location>
</feature>
<feature type="compositionally biased region" description="Basic and acidic residues" evidence="1">
    <location>
        <begin position="26"/>
        <end position="36"/>
    </location>
</feature>
<evidence type="ECO:0000256" key="1">
    <source>
        <dbReference type="SAM" id="MobiDB-lite"/>
    </source>
</evidence>
<dbReference type="AlphaFoldDB" id="A0A7R7JIE9"/>
<dbReference type="EMBL" id="AP024237">
    <property type="protein sequence ID" value="BCO36846.1"/>
    <property type="molecule type" value="Genomic_DNA"/>
</dbReference>
<dbReference type="Proteomes" id="UP000595446">
    <property type="component" value="Chromosome"/>
</dbReference>
<feature type="compositionally biased region" description="Basic and acidic residues" evidence="1">
    <location>
        <begin position="76"/>
        <end position="99"/>
    </location>
</feature>
<proteinExistence type="predicted"/>
<keyword evidence="3" id="KW-1185">Reference proteome</keyword>
<gene>
    <name evidence="2" type="ORF">MHEC_32790</name>
</gene>
<evidence type="ECO:0008006" key="4">
    <source>
        <dbReference type="Google" id="ProtNLM"/>
    </source>
</evidence>